<sequence>MEDPPSAPGAPPELLILHAAEAEEWASYLRRILKFSGKFHERSIWLQALDPATGPRGGAVERLRSGGGGAAVVLLLTGALLDLLRDPGPLGALLRPPRPVVALLCGVTEDAVPTERLEGWPAWRKLHSHDEPALYVDAILESVTEDDWRPNRRRPRPLKIPPRVKQVEQVEQMEKVEQVEQMEKVERVEQMEKVEQVEQMEKVEQVEKVERLCVRLTPVTFYTSMGEVSRLLGEAAHPVDFLCQAFNLTRGATEALDRMLAASLTASMPAGGLQLFGVGQIEEDNMAAYQRGEELPTLLHFSAKYGLKQLTAVLLRCPGALQAYSVMNRAGDYPNTLAQKSGFSQLRQFMDEFAETADMLKSHLEASAHPEVYESMSASSQEMLMKYSGGSEDVYESMLEIDPECAEDLYEEMAAVGQNPEEAMLRKFFQAKPRAGVDQDHSAPLRGEEEEQADDLDEVDEEEEEDPYKLCPEDIYDTVEVNGSSCNPEILNRPPAPMPRPESTSDLEWPQTYISRDKAESQSRAMETSPAAPPSPLCDPYAGVRTPGQRQLVSLQERVKAGALSVDEAVQQFKAWQLDHERRAGSICYQQENLKRLRDSITRRHRERGGAGAEPGYDISAPLERNLYWSPSAAPETSVYEAAPRAVAPPPLPPTPAHSIHRSSWQTGSTSSTSSAGSSRLSAHGSVGATEPDLEDLLENVPPPRPPRPPDAAAFTSPPFTSPPRIPPRIPERLPEKTLHERYTTGPTRALPQRPAPRLPAPPGAAPPGAAPPGAAPPGAAPPSAAPPVPRRLR</sequence>
<dbReference type="GO" id="GO:0005829">
    <property type="term" value="C:cytosol"/>
    <property type="evidence" value="ECO:0007669"/>
    <property type="project" value="TreeGrafter"/>
</dbReference>
<evidence type="ECO:0000259" key="3">
    <source>
        <dbReference type="PROSITE" id="PS51376"/>
    </source>
</evidence>
<dbReference type="GO" id="GO:0005102">
    <property type="term" value="F:signaling receptor binding"/>
    <property type="evidence" value="ECO:0007669"/>
    <property type="project" value="TreeGrafter"/>
</dbReference>
<feature type="compositionally biased region" description="Low complexity" evidence="2">
    <location>
        <begin position="663"/>
        <end position="686"/>
    </location>
</feature>
<keyword evidence="4" id="KW-0808">Transferase</keyword>
<keyword evidence="5" id="KW-1185">Reference proteome</keyword>
<dbReference type="GO" id="GO:0016301">
    <property type="term" value="F:kinase activity"/>
    <property type="evidence" value="ECO:0007669"/>
    <property type="project" value="UniProtKB-KW"/>
</dbReference>
<dbReference type="InterPro" id="IPR017893">
    <property type="entry name" value="DBB_domain"/>
</dbReference>
<accession>A0A4Z2EZZ1</accession>
<feature type="region of interest" description="Disordered" evidence="2">
    <location>
        <begin position="645"/>
        <end position="794"/>
    </location>
</feature>
<dbReference type="PANTHER" id="PTHR16267:SF12">
    <property type="entry name" value="PHOSPHOINOSITIDE 3-KINASE ADAPTER PROTEIN 1"/>
    <property type="match status" value="1"/>
</dbReference>
<feature type="compositionally biased region" description="Pro residues" evidence="2">
    <location>
        <begin position="701"/>
        <end position="710"/>
    </location>
</feature>
<dbReference type="InterPro" id="IPR035897">
    <property type="entry name" value="Toll_tir_struct_dom_sf"/>
</dbReference>
<reference evidence="4 5" key="1">
    <citation type="submission" date="2019-03" db="EMBL/GenBank/DDBJ databases">
        <title>First draft genome of Liparis tanakae, snailfish: a comprehensive survey of snailfish specific genes.</title>
        <authorList>
            <person name="Kim W."/>
            <person name="Song I."/>
            <person name="Jeong J.-H."/>
            <person name="Kim D."/>
            <person name="Kim S."/>
            <person name="Ryu S."/>
            <person name="Song J.Y."/>
            <person name="Lee S.K."/>
        </authorList>
    </citation>
    <scope>NUCLEOTIDE SEQUENCE [LARGE SCALE GENOMIC DNA]</scope>
    <source>
        <tissue evidence="4">Muscle</tissue>
    </source>
</reference>
<feature type="compositionally biased region" description="Pro residues" evidence="2">
    <location>
        <begin position="754"/>
        <end position="794"/>
    </location>
</feature>
<evidence type="ECO:0000256" key="2">
    <source>
        <dbReference type="SAM" id="MobiDB-lite"/>
    </source>
</evidence>
<dbReference type="EMBL" id="SRLO01002001">
    <property type="protein sequence ID" value="TNN34273.1"/>
    <property type="molecule type" value="Genomic_DNA"/>
</dbReference>
<dbReference type="PROSITE" id="PS51376">
    <property type="entry name" value="DBB"/>
    <property type="match status" value="1"/>
</dbReference>
<feature type="compositionally biased region" description="Basic and acidic residues" evidence="2">
    <location>
        <begin position="435"/>
        <end position="447"/>
    </location>
</feature>
<dbReference type="PANTHER" id="PTHR16267">
    <property type="entry name" value="BANK1/PIK3AP1 FAMILY MEMBER"/>
    <property type="match status" value="1"/>
</dbReference>
<feature type="compositionally biased region" description="Pro residues" evidence="2">
    <location>
        <begin position="647"/>
        <end position="656"/>
    </location>
</feature>
<keyword evidence="1" id="KW-0597">Phosphoprotein</keyword>
<dbReference type="InterPro" id="IPR041340">
    <property type="entry name" value="PIK3AP1_TIR"/>
</dbReference>
<protein>
    <submittedName>
        <fullName evidence="4">Phosphoinositide 3-kinase adapter protein 1</fullName>
    </submittedName>
</protein>
<comment type="caution">
    <text evidence="4">The sequence shown here is derived from an EMBL/GenBank/DDBJ whole genome shotgun (WGS) entry which is preliminary data.</text>
</comment>
<dbReference type="OrthoDB" id="8192811at2759"/>
<organism evidence="4 5">
    <name type="scientific">Liparis tanakae</name>
    <name type="common">Tanaka's snailfish</name>
    <dbReference type="NCBI Taxonomy" id="230148"/>
    <lineage>
        <taxon>Eukaryota</taxon>
        <taxon>Metazoa</taxon>
        <taxon>Chordata</taxon>
        <taxon>Craniata</taxon>
        <taxon>Vertebrata</taxon>
        <taxon>Euteleostomi</taxon>
        <taxon>Actinopterygii</taxon>
        <taxon>Neopterygii</taxon>
        <taxon>Teleostei</taxon>
        <taxon>Neoteleostei</taxon>
        <taxon>Acanthomorphata</taxon>
        <taxon>Eupercaria</taxon>
        <taxon>Perciformes</taxon>
        <taxon>Cottioidei</taxon>
        <taxon>Cottales</taxon>
        <taxon>Liparidae</taxon>
        <taxon>Liparis</taxon>
    </lineage>
</organism>
<feature type="region of interest" description="Disordered" evidence="2">
    <location>
        <begin position="485"/>
        <end position="506"/>
    </location>
</feature>
<dbReference type="Pfam" id="PF14545">
    <property type="entry name" value="DBB"/>
    <property type="match status" value="1"/>
</dbReference>
<gene>
    <name evidence="4" type="primary">Pik3ap1</name>
    <name evidence="4" type="ORF">EYF80_055557</name>
</gene>
<dbReference type="Pfam" id="PF18567">
    <property type="entry name" value="TIR_3"/>
    <property type="match status" value="1"/>
</dbReference>
<feature type="region of interest" description="Disordered" evidence="2">
    <location>
        <begin position="434"/>
        <end position="467"/>
    </location>
</feature>
<proteinExistence type="predicted"/>
<dbReference type="SMART" id="SM01282">
    <property type="entry name" value="DBB"/>
    <property type="match status" value="1"/>
</dbReference>
<evidence type="ECO:0000313" key="5">
    <source>
        <dbReference type="Proteomes" id="UP000314294"/>
    </source>
</evidence>
<keyword evidence="4" id="KW-0418">Kinase</keyword>
<dbReference type="GO" id="GO:0036312">
    <property type="term" value="F:phosphatidylinositol 3-kinase regulatory subunit binding"/>
    <property type="evidence" value="ECO:0007669"/>
    <property type="project" value="TreeGrafter"/>
</dbReference>
<feature type="domain" description="DBB" evidence="3">
    <location>
        <begin position="138"/>
        <end position="276"/>
    </location>
</feature>
<feature type="compositionally biased region" description="Basic and acidic residues" evidence="2">
    <location>
        <begin position="730"/>
        <end position="743"/>
    </location>
</feature>
<feature type="compositionally biased region" description="Acidic residues" evidence="2">
    <location>
        <begin position="448"/>
        <end position="466"/>
    </location>
</feature>
<dbReference type="Proteomes" id="UP000314294">
    <property type="component" value="Unassembled WGS sequence"/>
</dbReference>
<evidence type="ECO:0000313" key="4">
    <source>
        <dbReference type="EMBL" id="TNN34273.1"/>
    </source>
</evidence>
<evidence type="ECO:0000256" key="1">
    <source>
        <dbReference type="ARBA" id="ARBA00022553"/>
    </source>
</evidence>
<feature type="compositionally biased region" description="Pro residues" evidence="2">
    <location>
        <begin position="720"/>
        <end position="729"/>
    </location>
</feature>
<dbReference type="Gene3D" id="3.40.50.10140">
    <property type="entry name" value="Toll/interleukin-1 receptor homology (TIR) domain"/>
    <property type="match status" value="1"/>
</dbReference>
<dbReference type="AlphaFoldDB" id="A0A4Z2EZZ1"/>
<dbReference type="InterPro" id="IPR052446">
    <property type="entry name" value="B-cell_PI3K-Signaling_Adptrs"/>
</dbReference>
<feature type="region of interest" description="Disordered" evidence="2">
    <location>
        <begin position="518"/>
        <end position="537"/>
    </location>
</feature>
<name>A0A4Z2EZZ1_9TELE</name>